<evidence type="ECO:0000256" key="5">
    <source>
        <dbReference type="ARBA" id="ARBA00023015"/>
    </source>
</evidence>
<dbReference type="SUPFAM" id="SSF54171">
    <property type="entry name" value="DNA-binding domain"/>
    <property type="match status" value="1"/>
</dbReference>
<evidence type="ECO:0000256" key="7">
    <source>
        <dbReference type="ARBA" id="ARBA00023163"/>
    </source>
</evidence>
<evidence type="ECO:0000256" key="9">
    <source>
        <dbReference type="SAM" id="MobiDB-lite"/>
    </source>
</evidence>
<evidence type="ECO:0000256" key="1">
    <source>
        <dbReference type="ARBA" id="ARBA00004123"/>
    </source>
</evidence>
<keyword evidence="5" id="KW-0805">Transcription regulation</keyword>
<dbReference type="STRING" id="3818.A0A445E5V7"/>
<dbReference type="GO" id="GO:0008270">
    <property type="term" value="F:zinc ion binding"/>
    <property type="evidence" value="ECO:0007669"/>
    <property type="project" value="UniProtKB-KW"/>
</dbReference>
<evidence type="ECO:0000259" key="10">
    <source>
        <dbReference type="PROSITE" id="PS50982"/>
    </source>
</evidence>
<dbReference type="OrthoDB" id="10072024at2759"/>
<dbReference type="Gramene" id="arahy.Tifrunner.gnm2.ann2.Ah02g355600.1">
    <property type="protein sequence ID" value="arahy.Tifrunner.gnm2.ann2.Ah02g355600.1-CDS"/>
    <property type="gene ID" value="arahy.Tifrunner.gnm2.ann2.Ah02g355600"/>
</dbReference>
<feature type="region of interest" description="Disordered" evidence="9">
    <location>
        <begin position="1"/>
        <end position="25"/>
    </location>
</feature>
<organism evidence="12 13">
    <name type="scientific">Arachis hypogaea</name>
    <name type="common">Peanut</name>
    <dbReference type="NCBI Taxonomy" id="3818"/>
    <lineage>
        <taxon>Eukaryota</taxon>
        <taxon>Viridiplantae</taxon>
        <taxon>Streptophyta</taxon>
        <taxon>Embryophyta</taxon>
        <taxon>Tracheophyta</taxon>
        <taxon>Spermatophyta</taxon>
        <taxon>Magnoliopsida</taxon>
        <taxon>eudicotyledons</taxon>
        <taxon>Gunneridae</taxon>
        <taxon>Pentapetalae</taxon>
        <taxon>rosids</taxon>
        <taxon>fabids</taxon>
        <taxon>Fabales</taxon>
        <taxon>Fabaceae</taxon>
        <taxon>Papilionoideae</taxon>
        <taxon>50 kb inversion clade</taxon>
        <taxon>dalbergioids sensu lato</taxon>
        <taxon>Dalbergieae</taxon>
        <taxon>Pterocarpus clade</taxon>
        <taxon>Arachis</taxon>
    </lineage>
</organism>
<dbReference type="InterPro" id="IPR020633">
    <property type="entry name" value="Thymidine_kinase_CS"/>
</dbReference>
<evidence type="ECO:0008006" key="14">
    <source>
        <dbReference type="Google" id="ProtNLM"/>
    </source>
</evidence>
<dbReference type="PANTHER" id="PTHR12396:SF10">
    <property type="entry name" value="METHYL-CPG-BINDING DOMAIN-CONTAINING PROTEIN 1-RELATED"/>
    <property type="match status" value="1"/>
</dbReference>
<dbReference type="PROSITE" id="PS00603">
    <property type="entry name" value="TK_CELLULAR_TYPE"/>
    <property type="match status" value="1"/>
</dbReference>
<dbReference type="Proteomes" id="UP000289738">
    <property type="component" value="Chromosome A02"/>
</dbReference>
<feature type="domain" description="MBD" evidence="10">
    <location>
        <begin position="84"/>
        <end position="154"/>
    </location>
</feature>
<keyword evidence="3" id="KW-0863">Zinc-finger</keyword>
<protein>
    <recommendedName>
        <fullName evidence="14">MBD domain-containing protein</fullName>
    </recommendedName>
</protein>
<comment type="caution">
    <text evidence="12">The sequence shown here is derived from an EMBL/GenBank/DDBJ whole genome shotgun (WGS) entry which is preliminary data.</text>
</comment>
<dbReference type="PANTHER" id="PTHR12396">
    <property type="entry name" value="METHYL-CPG BINDING PROTEIN, MBD"/>
    <property type="match status" value="1"/>
</dbReference>
<dbReference type="InterPro" id="IPR001739">
    <property type="entry name" value="Methyl_CpG_DNA-bd"/>
</dbReference>
<evidence type="ECO:0000256" key="3">
    <source>
        <dbReference type="ARBA" id="ARBA00022771"/>
    </source>
</evidence>
<evidence type="ECO:0000256" key="2">
    <source>
        <dbReference type="ARBA" id="ARBA00022723"/>
    </source>
</evidence>
<dbReference type="InterPro" id="IPR016177">
    <property type="entry name" value="DNA-bd_dom_sf"/>
</dbReference>
<evidence type="ECO:0000259" key="11">
    <source>
        <dbReference type="PROSITE" id="PS51050"/>
    </source>
</evidence>
<dbReference type="GO" id="GO:0004797">
    <property type="term" value="F:thymidine kinase activity"/>
    <property type="evidence" value="ECO:0007669"/>
    <property type="project" value="InterPro"/>
</dbReference>
<evidence type="ECO:0000313" key="12">
    <source>
        <dbReference type="EMBL" id="RYR70842.1"/>
    </source>
</evidence>
<proteinExistence type="predicted"/>
<evidence type="ECO:0000256" key="6">
    <source>
        <dbReference type="ARBA" id="ARBA00023125"/>
    </source>
</evidence>
<sequence>MTGAQENSHSKTPSTSTKRSGSSLGSVDEYAAQCKNCMKWRVIDTQEEFEEIRSKFIDEPFYCSKRGKSCDDPADLEYDSTRTWVMDKPNLPKAPEGFRRTLVLRKDYSKLDAYYITPTGKKLRTRNEIAGYLKDHPEHKGVSVTDFDFSSPKVMQDTVPEYFEQKDSATKRPKVVVKDEA</sequence>
<gene>
    <name evidence="12" type="ORF">Ahy_A02g005145</name>
</gene>
<name>A0A445E5V7_ARAHY</name>
<dbReference type="GO" id="GO:0003677">
    <property type="term" value="F:DNA binding"/>
    <property type="evidence" value="ECO:0007669"/>
    <property type="project" value="UniProtKB-KW"/>
</dbReference>
<evidence type="ECO:0000256" key="4">
    <source>
        <dbReference type="ARBA" id="ARBA00022833"/>
    </source>
</evidence>
<keyword evidence="2" id="KW-0479">Metal-binding</keyword>
<reference evidence="12 13" key="1">
    <citation type="submission" date="2019-01" db="EMBL/GenBank/DDBJ databases">
        <title>Sequencing of cultivated peanut Arachis hypogaea provides insights into genome evolution and oil improvement.</title>
        <authorList>
            <person name="Chen X."/>
        </authorList>
    </citation>
    <scope>NUCLEOTIDE SEQUENCE [LARGE SCALE GENOMIC DNA]</scope>
    <source>
        <strain evidence="13">cv. Fuhuasheng</strain>
        <tissue evidence="12">Leaves</tissue>
    </source>
</reference>
<comment type="subcellular location">
    <subcellularLocation>
        <location evidence="1">Nucleus</location>
    </subcellularLocation>
</comment>
<accession>A0A445E5V7</accession>
<dbReference type="SMR" id="A0A445E5V7"/>
<evidence type="ECO:0000256" key="8">
    <source>
        <dbReference type="ARBA" id="ARBA00023242"/>
    </source>
</evidence>
<keyword evidence="4" id="KW-0862">Zinc</keyword>
<dbReference type="PROSITE" id="PS51050">
    <property type="entry name" value="ZF_CW"/>
    <property type="match status" value="1"/>
</dbReference>
<keyword evidence="7" id="KW-0804">Transcription</keyword>
<dbReference type="GO" id="GO:0005634">
    <property type="term" value="C:nucleus"/>
    <property type="evidence" value="ECO:0007669"/>
    <property type="project" value="UniProtKB-SubCell"/>
</dbReference>
<dbReference type="AlphaFoldDB" id="A0A445E5V7"/>
<keyword evidence="6" id="KW-0238">DNA-binding</keyword>
<dbReference type="EMBL" id="SDMP01000002">
    <property type="protein sequence ID" value="RYR70842.1"/>
    <property type="molecule type" value="Genomic_DNA"/>
</dbReference>
<dbReference type="Gene3D" id="3.30.40.100">
    <property type="match status" value="1"/>
</dbReference>
<dbReference type="InterPro" id="IPR011124">
    <property type="entry name" value="Znf_CW"/>
</dbReference>
<dbReference type="CDD" id="cd01396">
    <property type="entry name" value="MeCP2_MBD"/>
    <property type="match status" value="1"/>
</dbReference>
<keyword evidence="8" id="KW-0539">Nucleus</keyword>
<dbReference type="SMART" id="SM00391">
    <property type="entry name" value="MBD"/>
    <property type="match status" value="1"/>
</dbReference>
<dbReference type="Pfam" id="PF07496">
    <property type="entry name" value="zf-CW"/>
    <property type="match status" value="1"/>
</dbReference>
<dbReference type="Gene3D" id="3.30.890.10">
    <property type="entry name" value="Methyl-cpg-binding Protein 2, Chain A"/>
    <property type="match status" value="1"/>
</dbReference>
<evidence type="ECO:0000313" key="13">
    <source>
        <dbReference type="Proteomes" id="UP000289738"/>
    </source>
</evidence>
<feature type="domain" description="CW-type" evidence="11">
    <location>
        <begin position="24"/>
        <end position="78"/>
    </location>
</feature>
<dbReference type="GO" id="GO:0005524">
    <property type="term" value="F:ATP binding"/>
    <property type="evidence" value="ECO:0007669"/>
    <property type="project" value="InterPro"/>
</dbReference>
<dbReference type="Pfam" id="PF01429">
    <property type="entry name" value="MBD"/>
    <property type="match status" value="1"/>
</dbReference>
<keyword evidence="13" id="KW-1185">Reference proteome</keyword>
<dbReference type="PROSITE" id="PS50982">
    <property type="entry name" value="MBD"/>
    <property type="match status" value="1"/>
</dbReference>